<keyword evidence="2" id="KW-1185">Reference proteome</keyword>
<accession>A0A919PKF6</accession>
<comment type="caution">
    <text evidence="1">The sequence shown here is derived from an EMBL/GenBank/DDBJ whole genome shotgun (WGS) entry which is preliminary data.</text>
</comment>
<protein>
    <submittedName>
        <fullName evidence="1">Uncharacterized protein</fullName>
    </submittedName>
</protein>
<sequence>MARIDPVEIIAKVSEENGKQRAFEVWQHKAGKAGWPVTVESAVVDQPGPECGVVEIEGLRYTIRHDRRVRQSIAGTWQFTHAAWAEPLLD</sequence>
<organism evidence="1 2">
    <name type="scientific">Dactylosporangium siamense</name>
    <dbReference type="NCBI Taxonomy" id="685454"/>
    <lineage>
        <taxon>Bacteria</taxon>
        <taxon>Bacillati</taxon>
        <taxon>Actinomycetota</taxon>
        <taxon>Actinomycetes</taxon>
        <taxon>Micromonosporales</taxon>
        <taxon>Micromonosporaceae</taxon>
        <taxon>Dactylosporangium</taxon>
    </lineage>
</organism>
<evidence type="ECO:0000313" key="1">
    <source>
        <dbReference type="EMBL" id="GIG45599.1"/>
    </source>
</evidence>
<dbReference type="RefSeq" id="WP_203847394.1">
    <property type="nucleotide sequence ID" value="NZ_BAAAVW010000011.1"/>
</dbReference>
<dbReference type="AlphaFoldDB" id="A0A919PKF6"/>
<dbReference type="EMBL" id="BONQ01000054">
    <property type="protein sequence ID" value="GIG45599.1"/>
    <property type="molecule type" value="Genomic_DNA"/>
</dbReference>
<dbReference type="Proteomes" id="UP000660611">
    <property type="component" value="Unassembled WGS sequence"/>
</dbReference>
<name>A0A919PKF6_9ACTN</name>
<evidence type="ECO:0000313" key="2">
    <source>
        <dbReference type="Proteomes" id="UP000660611"/>
    </source>
</evidence>
<reference evidence="1" key="1">
    <citation type="submission" date="2021-01" db="EMBL/GenBank/DDBJ databases">
        <title>Whole genome shotgun sequence of Dactylosporangium siamense NBRC 106093.</title>
        <authorList>
            <person name="Komaki H."/>
            <person name="Tamura T."/>
        </authorList>
    </citation>
    <scope>NUCLEOTIDE SEQUENCE</scope>
    <source>
        <strain evidence="1">NBRC 106093</strain>
    </source>
</reference>
<gene>
    <name evidence="1" type="ORF">Dsi01nite_036400</name>
</gene>
<proteinExistence type="predicted"/>